<gene>
    <name evidence="1" type="ORF">SAMN05216529_10952</name>
</gene>
<organism evidence="1 2">
    <name type="scientific">Faecalicatena contorta</name>
    <dbReference type="NCBI Taxonomy" id="39482"/>
    <lineage>
        <taxon>Bacteria</taxon>
        <taxon>Bacillati</taxon>
        <taxon>Bacillota</taxon>
        <taxon>Clostridia</taxon>
        <taxon>Lachnospirales</taxon>
        <taxon>Lachnospiraceae</taxon>
        <taxon>Faecalicatena</taxon>
    </lineage>
</organism>
<proteinExistence type="predicted"/>
<evidence type="ECO:0000313" key="2">
    <source>
        <dbReference type="Proteomes" id="UP000254051"/>
    </source>
</evidence>
<keyword evidence="1" id="KW-0808">Transferase</keyword>
<dbReference type="RefSeq" id="WP_109712411.1">
    <property type="nucleotide sequence ID" value="NZ_QGDS01000009.1"/>
</dbReference>
<dbReference type="EMBL" id="UHJJ01000009">
    <property type="protein sequence ID" value="SUQ15001.1"/>
    <property type="molecule type" value="Genomic_DNA"/>
</dbReference>
<keyword evidence="1" id="KW-0418">Kinase</keyword>
<reference evidence="2" key="1">
    <citation type="submission" date="2017-07" db="EMBL/GenBank/DDBJ databases">
        <authorList>
            <person name="Varghese N."/>
            <person name="Submissions S."/>
        </authorList>
    </citation>
    <scope>NUCLEOTIDE SEQUENCE [LARGE SCALE GENOMIC DNA]</scope>
    <source>
        <strain evidence="2">NLAE-zl-C134</strain>
    </source>
</reference>
<dbReference type="Pfam" id="PF13189">
    <property type="entry name" value="Cytidylate_kin2"/>
    <property type="match status" value="1"/>
</dbReference>
<dbReference type="Gene3D" id="3.40.50.300">
    <property type="entry name" value="P-loop containing nucleotide triphosphate hydrolases"/>
    <property type="match status" value="1"/>
</dbReference>
<dbReference type="SUPFAM" id="SSF52540">
    <property type="entry name" value="P-loop containing nucleoside triphosphate hydrolases"/>
    <property type="match status" value="1"/>
</dbReference>
<dbReference type="GO" id="GO:0016301">
    <property type="term" value="F:kinase activity"/>
    <property type="evidence" value="ECO:0007669"/>
    <property type="project" value="UniProtKB-KW"/>
</dbReference>
<dbReference type="OrthoDB" id="9781180at2"/>
<dbReference type="Proteomes" id="UP000254051">
    <property type="component" value="Unassembled WGS sequence"/>
</dbReference>
<dbReference type="AlphaFoldDB" id="A0A315ZTM6"/>
<sequence>MKKIITISREFGAGGGEIGRAVAHKLNYEYFDKEIILQSARESNVDVDSLLKWDEKIPMDFGFAQSLFDFYNKPLNERLFEIQQQVIRRIAEKGNCVILGRNANTILKEFDYTHHVFVHADFSWRLERMKHKMSKDTDAKISEKIRSVDKTRRKYCAHYTETEFGMAKYYDMCLSTSSLGIPACVDIICTLAKAEDIAE</sequence>
<evidence type="ECO:0000313" key="1">
    <source>
        <dbReference type="EMBL" id="SUQ15001.1"/>
    </source>
</evidence>
<dbReference type="InterPro" id="IPR027417">
    <property type="entry name" value="P-loop_NTPase"/>
</dbReference>
<name>A0A315ZTM6_9FIRM</name>
<accession>A0A315ZTM6</accession>
<keyword evidence="2" id="KW-1185">Reference proteome</keyword>
<protein>
    <submittedName>
        <fullName evidence="1">Cytidylate kinase</fullName>
    </submittedName>
</protein>